<dbReference type="GO" id="GO:0042393">
    <property type="term" value="F:histone binding"/>
    <property type="evidence" value="ECO:0007669"/>
    <property type="project" value="TreeGrafter"/>
</dbReference>
<organism evidence="3 4">
    <name type="scientific">Dibothriocephalus latus</name>
    <name type="common">Fish tapeworm</name>
    <name type="synonym">Diphyllobothrium latum</name>
    <dbReference type="NCBI Taxonomy" id="60516"/>
    <lineage>
        <taxon>Eukaryota</taxon>
        <taxon>Metazoa</taxon>
        <taxon>Spiralia</taxon>
        <taxon>Lophotrochozoa</taxon>
        <taxon>Platyhelminthes</taxon>
        <taxon>Cestoda</taxon>
        <taxon>Eucestoda</taxon>
        <taxon>Diphyllobothriidea</taxon>
        <taxon>Diphyllobothriidae</taxon>
        <taxon>Dibothriocephalus</taxon>
    </lineage>
</organism>
<keyword evidence="4" id="KW-1185">Reference proteome</keyword>
<dbReference type="AlphaFoldDB" id="A0A3P7P3Q9"/>
<dbReference type="PANTHER" id="PTHR12706">
    <property type="entry name" value="STRAWBERRY NOTCH-RELATED"/>
    <property type="match status" value="1"/>
</dbReference>
<dbReference type="Pfam" id="PF13872">
    <property type="entry name" value="AAA_34"/>
    <property type="match status" value="1"/>
</dbReference>
<dbReference type="PANTHER" id="PTHR12706:SF30">
    <property type="entry name" value="PROTEIN STRAWBERRY NOTCH-RELATED"/>
    <property type="match status" value="1"/>
</dbReference>
<dbReference type="EMBL" id="UYRU01054396">
    <property type="protein sequence ID" value="VDN12646.1"/>
    <property type="molecule type" value="Genomic_DNA"/>
</dbReference>
<dbReference type="GO" id="GO:0005634">
    <property type="term" value="C:nucleus"/>
    <property type="evidence" value="ECO:0007669"/>
    <property type="project" value="TreeGrafter"/>
</dbReference>
<evidence type="ECO:0000256" key="1">
    <source>
        <dbReference type="SAM" id="MobiDB-lite"/>
    </source>
</evidence>
<sequence>MKLHTCDFYPGINSLSETWLFVNVEGPCIMDAVAAFEAALKGLATKDLDDGNTSAPSQPEPERPASAPKCIANKDPPEALPKEDILMSALISAGIAPSSLSQPSTNLTPVRSAPVIHSAQSLGASTLKVIRTNGNKVVRITAAEEPLNTTNVASPRMASQLIQKLPGGVGCNLNNIQSVRLPTIIRKRPNSEQAALPPVKFFRRDHNLAPQSTHSEGSQDVSQNRVIFNSQRFSQTPVYPPYSTITKVPFLRYDDADEDDTDDLAQAETYAEYTPAKLRLGCKHPDPIVESSTLSSVSSPDVHYTVHLPQEVIDQGLLSSLQLEASQPGQNKMLNSYEERM</sequence>
<reference evidence="3 4" key="1">
    <citation type="submission" date="2018-11" db="EMBL/GenBank/DDBJ databases">
        <authorList>
            <consortium name="Pathogen Informatics"/>
        </authorList>
    </citation>
    <scope>NUCLEOTIDE SEQUENCE [LARGE SCALE GENOMIC DNA]</scope>
</reference>
<dbReference type="GO" id="GO:0031490">
    <property type="term" value="F:chromatin DNA binding"/>
    <property type="evidence" value="ECO:0007669"/>
    <property type="project" value="TreeGrafter"/>
</dbReference>
<evidence type="ECO:0000313" key="4">
    <source>
        <dbReference type="Proteomes" id="UP000281553"/>
    </source>
</evidence>
<proteinExistence type="predicted"/>
<feature type="domain" description="Strawberry notch AAA" evidence="2">
    <location>
        <begin position="283"/>
        <end position="325"/>
    </location>
</feature>
<evidence type="ECO:0000259" key="2">
    <source>
        <dbReference type="Pfam" id="PF13872"/>
    </source>
</evidence>
<dbReference type="GO" id="GO:0006355">
    <property type="term" value="P:regulation of DNA-templated transcription"/>
    <property type="evidence" value="ECO:0007669"/>
    <property type="project" value="InterPro"/>
</dbReference>
<evidence type="ECO:0000313" key="3">
    <source>
        <dbReference type="EMBL" id="VDN12646.1"/>
    </source>
</evidence>
<dbReference type="InterPro" id="IPR039187">
    <property type="entry name" value="SNO_AAA"/>
</dbReference>
<dbReference type="Proteomes" id="UP000281553">
    <property type="component" value="Unassembled WGS sequence"/>
</dbReference>
<gene>
    <name evidence="3" type="ORF">DILT_LOCUS8477</name>
</gene>
<accession>A0A3P7P3Q9</accession>
<dbReference type="InterPro" id="IPR026741">
    <property type="entry name" value="SNO"/>
</dbReference>
<protein>
    <recommendedName>
        <fullName evidence="2">Strawberry notch AAA domain-containing protein</fullName>
    </recommendedName>
</protein>
<dbReference type="OrthoDB" id="6268312at2759"/>
<feature type="region of interest" description="Disordered" evidence="1">
    <location>
        <begin position="47"/>
        <end position="74"/>
    </location>
</feature>
<name>A0A3P7P3Q9_DIBLA</name>